<dbReference type="EMBL" id="CP162511">
    <property type="protein sequence ID" value="XDI05306.1"/>
    <property type="molecule type" value="Genomic_DNA"/>
</dbReference>
<dbReference type="Gene3D" id="3.40.50.720">
    <property type="entry name" value="NAD(P)-binding Rossmann-like Domain"/>
    <property type="match status" value="1"/>
</dbReference>
<sequence length="280" mass="29555">MRIALAGLDSSRPVRIARHLATLGPAGHGLTAIAAAGQTPSAELQAVLHPDVQVVDGVGDLIGLADAVLEFGRAAGERVTRVLPLLDACVPVLVDKPLALTRDAAALMADRAQRSGVALLADSGYRTAPALAPLVLEAQGPAGSQPVLRISGPADPRSPWGGLAFYGSHHAQILQELRPEALATTEALDVRRDPAGNGVQVQAGSSVQLRFTEPEVSDGFTVAIGGRSVSLAPAPDYLERLIDRFLAECAAPRYDEQWRRRLVEPVALLERITEKLPRLP</sequence>
<organism evidence="1">
    <name type="scientific">Herbiconiux sp. A18JL235</name>
    <dbReference type="NCBI Taxonomy" id="3152363"/>
    <lineage>
        <taxon>Bacteria</taxon>
        <taxon>Bacillati</taxon>
        <taxon>Actinomycetota</taxon>
        <taxon>Actinomycetes</taxon>
        <taxon>Micrococcales</taxon>
        <taxon>Microbacteriaceae</taxon>
        <taxon>Herbiconiux</taxon>
    </lineage>
</organism>
<dbReference type="Gene3D" id="3.30.360.10">
    <property type="entry name" value="Dihydrodipicolinate Reductase, domain 2"/>
    <property type="match status" value="1"/>
</dbReference>
<name>A0AB39BFX5_9MICO</name>
<evidence type="ECO:0000313" key="1">
    <source>
        <dbReference type="EMBL" id="XDI05306.1"/>
    </source>
</evidence>
<proteinExistence type="predicted"/>
<dbReference type="AlphaFoldDB" id="A0AB39BFX5"/>
<reference evidence="1" key="1">
    <citation type="submission" date="2024-05" db="EMBL/GenBank/DDBJ databases">
        <title>Herbiconiux sp. A18JL235.</title>
        <authorList>
            <person name="Zhang G."/>
        </authorList>
    </citation>
    <scope>NUCLEOTIDE SEQUENCE</scope>
    <source>
        <strain evidence="1">A18JL235</strain>
    </source>
</reference>
<dbReference type="RefSeq" id="WP_368497690.1">
    <property type="nucleotide sequence ID" value="NZ_CP162511.1"/>
</dbReference>
<gene>
    <name evidence="1" type="ORF">ABFY20_18605</name>
</gene>
<evidence type="ECO:0008006" key="2">
    <source>
        <dbReference type="Google" id="ProtNLM"/>
    </source>
</evidence>
<dbReference type="InterPro" id="IPR036291">
    <property type="entry name" value="NAD(P)-bd_dom_sf"/>
</dbReference>
<protein>
    <recommendedName>
        <fullName evidence="2">Gfo/Idh/MocA-like oxidoreductase N-terminal domain-containing protein</fullName>
    </recommendedName>
</protein>
<accession>A0AB39BFX5</accession>
<dbReference type="SUPFAM" id="SSF51735">
    <property type="entry name" value="NAD(P)-binding Rossmann-fold domains"/>
    <property type="match status" value="1"/>
</dbReference>